<dbReference type="PANTHER" id="PTHR12110:SF21">
    <property type="entry name" value="XYLOSE ISOMERASE-LIKE TIM BARREL DOMAIN-CONTAINING PROTEIN"/>
    <property type="match status" value="1"/>
</dbReference>
<feature type="domain" description="Xylose isomerase-like TIM barrel" evidence="1">
    <location>
        <begin position="8"/>
        <end position="237"/>
    </location>
</feature>
<dbReference type="STRING" id="642492.Clole_4029"/>
<dbReference type="HOGENOM" id="CLU_1011373_0_0_9"/>
<dbReference type="InterPro" id="IPR013022">
    <property type="entry name" value="Xyl_isomerase-like_TIM-brl"/>
</dbReference>
<organism evidence="2 3">
    <name type="scientific">Cellulosilyticum lentocellum (strain ATCC 49066 / DSM 5427 / NCIMB 11756 / RHM5)</name>
    <name type="common">Clostridium lentocellum</name>
    <dbReference type="NCBI Taxonomy" id="642492"/>
    <lineage>
        <taxon>Bacteria</taxon>
        <taxon>Bacillati</taxon>
        <taxon>Bacillota</taxon>
        <taxon>Clostridia</taxon>
        <taxon>Lachnospirales</taxon>
        <taxon>Cellulosilyticaceae</taxon>
        <taxon>Cellulosilyticum</taxon>
    </lineage>
</organism>
<reference evidence="2 3" key="1">
    <citation type="journal article" date="2011" name="J. Bacteriol.">
        <title>Complete genome sequence of the cellulose-degrading bacterium Cellulosilyticum lentocellum.</title>
        <authorList>
            <consortium name="US DOE Joint Genome Institute"/>
            <person name="Miller D.A."/>
            <person name="Suen G."/>
            <person name="Bruce D."/>
            <person name="Copeland A."/>
            <person name="Cheng J.F."/>
            <person name="Detter C."/>
            <person name="Goodwin L.A."/>
            <person name="Han C.S."/>
            <person name="Hauser L.J."/>
            <person name="Land M.L."/>
            <person name="Lapidus A."/>
            <person name="Lucas S."/>
            <person name="Meincke L."/>
            <person name="Pitluck S."/>
            <person name="Tapia R."/>
            <person name="Teshima H."/>
            <person name="Woyke T."/>
            <person name="Fox B.G."/>
            <person name="Angert E.R."/>
            <person name="Currie C.R."/>
        </authorList>
    </citation>
    <scope>NUCLEOTIDE SEQUENCE [LARGE SCALE GENOMIC DNA]</scope>
    <source>
        <strain evidence="3">ATCC 49066 / DSM 5427 / NCIMB 11756 / RHM5</strain>
    </source>
</reference>
<dbReference type="InterPro" id="IPR050312">
    <property type="entry name" value="IolE/XylAMocC-like"/>
</dbReference>
<proteinExistence type="predicted"/>
<dbReference type="Proteomes" id="UP000008467">
    <property type="component" value="Chromosome"/>
</dbReference>
<dbReference type="RefSeq" id="WP_013658979.1">
    <property type="nucleotide sequence ID" value="NC_015275.1"/>
</dbReference>
<dbReference type="Gene3D" id="3.20.20.150">
    <property type="entry name" value="Divalent-metal-dependent TIM barrel enzymes"/>
    <property type="match status" value="1"/>
</dbReference>
<gene>
    <name evidence="2" type="ordered locus">Clole_4029</name>
</gene>
<evidence type="ECO:0000259" key="1">
    <source>
        <dbReference type="Pfam" id="PF01261"/>
    </source>
</evidence>
<dbReference type="eggNOG" id="COG1082">
    <property type="taxonomic scope" value="Bacteria"/>
</dbReference>
<dbReference type="AlphaFoldDB" id="F2JL62"/>
<dbReference type="EMBL" id="CP002582">
    <property type="protein sequence ID" value="ADZ85707.1"/>
    <property type="molecule type" value="Genomic_DNA"/>
</dbReference>
<keyword evidence="2" id="KW-0413">Isomerase</keyword>
<dbReference type="GO" id="GO:0016853">
    <property type="term" value="F:isomerase activity"/>
    <property type="evidence" value="ECO:0007669"/>
    <property type="project" value="UniProtKB-KW"/>
</dbReference>
<dbReference type="PANTHER" id="PTHR12110">
    <property type="entry name" value="HYDROXYPYRUVATE ISOMERASE"/>
    <property type="match status" value="1"/>
</dbReference>
<sequence>MYRGGNPKKIKEVGIAAVELDRDDILNPDKLLELLKRNEFSVSSIYGFYDFSETEDLENCKKHIKLAMAMEADKIMIVPGFYSKTDESARKRELEQMIEGTRKLCKMAEANGMRVTIEDFDDEKSPLCSLCGMRTFLDEIPSLYVTLDTGNFIISGEDELEAFEKLKNKVIHVHCKDRAHDKNGNICPISAGKGFIKMSEVLEELSKMHYDGFLAIEHFEAENYLEFMIESAKWIRRKVEV</sequence>
<dbReference type="InterPro" id="IPR036237">
    <property type="entry name" value="Xyl_isomerase-like_sf"/>
</dbReference>
<evidence type="ECO:0000313" key="2">
    <source>
        <dbReference type="EMBL" id="ADZ85707.1"/>
    </source>
</evidence>
<protein>
    <submittedName>
        <fullName evidence="2">Xylose isomerase domain-containing protein TIM barrel</fullName>
    </submittedName>
</protein>
<name>F2JL62_CELLD</name>
<dbReference type="SUPFAM" id="SSF51658">
    <property type="entry name" value="Xylose isomerase-like"/>
    <property type="match status" value="1"/>
</dbReference>
<accession>F2JL62</accession>
<evidence type="ECO:0000313" key="3">
    <source>
        <dbReference type="Proteomes" id="UP000008467"/>
    </source>
</evidence>
<dbReference type="KEGG" id="cle:Clole_4029"/>
<keyword evidence="3" id="KW-1185">Reference proteome</keyword>
<dbReference type="Pfam" id="PF01261">
    <property type="entry name" value="AP_endonuc_2"/>
    <property type="match status" value="1"/>
</dbReference>